<keyword evidence="4" id="KW-1185">Reference proteome</keyword>
<gene>
    <name evidence="3" type="ORF">ASPBRDRAFT_209732</name>
</gene>
<organism evidence="3 4">
    <name type="scientific">Aspergillus brasiliensis (strain CBS 101740 / IMI 381727 / IBT 21946)</name>
    <dbReference type="NCBI Taxonomy" id="767769"/>
    <lineage>
        <taxon>Eukaryota</taxon>
        <taxon>Fungi</taxon>
        <taxon>Dikarya</taxon>
        <taxon>Ascomycota</taxon>
        <taxon>Pezizomycotina</taxon>
        <taxon>Eurotiomycetes</taxon>
        <taxon>Eurotiomycetidae</taxon>
        <taxon>Eurotiales</taxon>
        <taxon>Aspergillaceae</taxon>
        <taxon>Aspergillus</taxon>
        <taxon>Aspergillus subgen. Circumdati</taxon>
    </lineage>
</organism>
<evidence type="ECO:0000313" key="3">
    <source>
        <dbReference type="EMBL" id="OJJ68482.1"/>
    </source>
</evidence>
<feature type="compositionally biased region" description="Polar residues" evidence="2">
    <location>
        <begin position="306"/>
        <end position="322"/>
    </location>
</feature>
<dbReference type="EMBL" id="KV878690">
    <property type="protein sequence ID" value="OJJ68482.1"/>
    <property type="molecule type" value="Genomic_DNA"/>
</dbReference>
<dbReference type="AlphaFoldDB" id="A0A1L9UA34"/>
<dbReference type="STRING" id="767769.A0A1L9UA34"/>
<dbReference type="GeneID" id="93574362"/>
<name>A0A1L9UA34_ASPBC</name>
<evidence type="ECO:0000256" key="1">
    <source>
        <dbReference type="SAM" id="Coils"/>
    </source>
</evidence>
<reference evidence="4" key="1">
    <citation type="journal article" date="2017" name="Genome Biol.">
        <title>Comparative genomics reveals high biological diversity and specific adaptations in the industrially and medically important fungal genus Aspergillus.</title>
        <authorList>
            <person name="de Vries R.P."/>
            <person name="Riley R."/>
            <person name="Wiebenga A."/>
            <person name="Aguilar-Osorio G."/>
            <person name="Amillis S."/>
            <person name="Uchima C.A."/>
            <person name="Anderluh G."/>
            <person name="Asadollahi M."/>
            <person name="Askin M."/>
            <person name="Barry K."/>
            <person name="Battaglia E."/>
            <person name="Bayram O."/>
            <person name="Benocci T."/>
            <person name="Braus-Stromeyer S.A."/>
            <person name="Caldana C."/>
            <person name="Canovas D."/>
            <person name="Cerqueira G.C."/>
            <person name="Chen F."/>
            <person name="Chen W."/>
            <person name="Choi C."/>
            <person name="Clum A."/>
            <person name="Dos Santos R.A."/>
            <person name="Damasio A.R."/>
            <person name="Diallinas G."/>
            <person name="Emri T."/>
            <person name="Fekete E."/>
            <person name="Flipphi M."/>
            <person name="Freyberg S."/>
            <person name="Gallo A."/>
            <person name="Gournas C."/>
            <person name="Habgood R."/>
            <person name="Hainaut M."/>
            <person name="Harispe M.L."/>
            <person name="Henrissat B."/>
            <person name="Hilden K.S."/>
            <person name="Hope R."/>
            <person name="Hossain A."/>
            <person name="Karabika E."/>
            <person name="Karaffa L."/>
            <person name="Karanyi Z."/>
            <person name="Krasevec N."/>
            <person name="Kuo A."/>
            <person name="Kusch H."/>
            <person name="LaButti K."/>
            <person name="Lagendijk E.L."/>
            <person name="Lapidus A."/>
            <person name="Levasseur A."/>
            <person name="Lindquist E."/>
            <person name="Lipzen A."/>
            <person name="Logrieco A.F."/>
            <person name="MacCabe A."/>
            <person name="Maekelae M.R."/>
            <person name="Malavazi I."/>
            <person name="Melin P."/>
            <person name="Meyer V."/>
            <person name="Mielnichuk N."/>
            <person name="Miskei M."/>
            <person name="Molnar A.P."/>
            <person name="Mule G."/>
            <person name="Ngan C.Y."/>
            <person name="Orejas M."/>
            <person name="Orosz E."/>
            <person name="Ouedraogo J.P."/>
            <person name="Overkamp K.M."/>
            <person name="Park H.-S."/>
            <person name="Perrone G."/>
            <person name="Piumi F."/>
            <person name="Punt P.J."/>
            <person name="Ram A.F."/>
            <person name="Ramon A."/>
            <person name="Rauscher S."/>
            <person name="Record E."/>
            <person name="Riano-Pachon D.M."/>
            <person name="Robert V."/>
            <person name="Roehrig J."/>
            <person name="Ruller R."/>
            <person name="Salamov A."/>
            <person name="Salih N.S."/>
            <person name="Samson R.A."/>
            <person name="Sandor E."/>
            <person name="Sanguinetti M."/>
            <person name="Schuetze T."/>
            <person name="Sepcic K."/>
            <person name="Shelest E."/>
            <person name="Sherlock G."/>
            <person name="Sophianopoulou V."/>
            <person name="Squina F.M."/>
            <person name="Sun H."/>
            <person name="Susca A."/>
            <person name="Todd R.B."/>
            <person name="Tsang A."/>
            <person name="Unkles S.E."/>
            <person name="van de Wiele N."/>
            <person name="van Rossen-Uffink D."/>
            <person name="Oliveira J.V."/>
            <person name="Vesth T.C."/>
            <person name="Visser J."/>
            <person name="Yu J.-H."/>
            <person name="Zhou M."/>
            <person name="Andersen M.R."/>
            <person name="Archer D.B."/>
            <person name="Baker S.E."/>
            <person name="Benoit I."/>
            <person name="Brakhage A.A."/>
            <person name="Braus G.H."/>
            <person name="Fischer R."/>
            <person name="Frisvad J.C."/>
            <person name="Goldman G.H."/>
            <person name="Houbraken J."/>
            <person name="Oakley B."/>
            <person name="Pocsi I."/>
            <person name="Scazzocchio C."/>
            <person name="Seiboth B."/>
            <person name="vanKuyk P.A."/>
            <person name="Wortman J."/>
            <person name="Dyer P.S."/>
            <person name="Grigoriev I.V."/>
        </authorList>
    </citation>
    <scope>NUCLEOTIDE SEQUENCE [LARGE SCALE GENOMIC DNA]</scope>
    <source>
        <strain evidence="4">CBS 101740 / IMI 381727 / IBT 21946</strain>
    </source>
</reference>
<dbReference type="Proteomes" id="UP000184499">
    <property type="component" value="Unassembled WGS sequence"/>
</dbReference>
<dbReference type="VEuPathDB" id="FungiDB:ASPBRDRAFT_209732"/>
<keyword evidence="1" id="KW-0175">Coiled coil</keyword>
<evidence type="ECO:0000256" key="2">
    <source>
        <dbReference type="SAM" id="MobiDB-lite"/>
    </source>
</evidence>
<protein>
    <submittedName>
        <fullName evidence="3">Uncharacterized protein</fullName>
    </submittedName>
</protein>
<feature type="region of interest" description="Disordered" evidence="2">
    <location>
        <begin position="302"/>
        <end position="322"/>
    </location>
</feature>
<feature type="coiled-coil region" evidence="1">
    <location>
        <begin position="201"/>
        <end position="228"/>
    </location>
</feature>
<feature type="compositionally biased region" description="Basic and acidic residues" evidence="2">
    <location>
        <begin position="252"/>
        <end position="263"/>
    </location>
</feature>
<accession>A0A1L9UA34</accession>
<evidence type="ECO:0000313" key="4">
    <source>
        <dbReference type="Proteomes" id="UP000184499"/>
    </source>
</evidence>
<dbReference type="RefSeq" id="XP_067475731.1">
    <property type="nucleotide sequence ID" value="XM_067621874.1"/>
</dbReference>
<proteinExistence type="predicted"/>
<sequence length="418" mass="46550">MAHCETVIQLVRTHPEQKAKAAWVESFAQQALRLVTLLADKVLTWQPLTVKPEDTSETSSSMTPGARQVLRWMQAIPDSAAKTPQSLSSSAPASHAQDKYMIRVSWRARTAPIGAPPNQRSVKGYKASSTSALQQCPAERERLVYNATAWLPLLPNSDRARIRVIDRQYAILADSVPTTFLPSPEAAEQLKEDLQLDDPSIAAQKVNRKEAEEAKKAELEKMEAAGADPPGRCPKCGEDHWLSKCPYPKEYKPEKAKRKRDDFTEGPTIPLSPNKRDRKKAKTDLPDLTQTVAGTTIEWRQPGAVTDNNSNTGTLSRLPPTRQTTAETRVGYDAMDAETYGDGTWCVLRIPPQAPAIGLAQIVPMTKSMIQVINPNDHRVPVKAEPRGKRLWLIQLHDTRSWWTDTSRGTEEGAFYQM</sequence>
<feature type="region of interest" description="Disordered" evidence="2">
    <location>
        <begin position="252"/>
        <end position="282"/>
    </location>
</feature>